<dbReference type="EMBL" id="PDJH01000001">
    <property type="protein sequence ID" value="PFG36229.1"/>
    <property type="molecule type" value="Genomic_DNA"/>
</dbReference>
<accession>A0A2A9EDC9</accession>
<feature type="compositionally biased region" description="Polar residues" evidence="1">
    <location>
        <begin position="13"/>
        <end position="26"/>
    </location>
</feature>
<dbReference type="AlphaFoldDB" id="A0A2A9EDC9"/>
<feature type="compositionally biased region" description="Pro residues" evidence="1">
    <location>
        <begin position="193"/>
        <end position="204"/>
    </location>
</feature>
<evidence type="ECO:0000313" key="5">
    <source>
        <dbReference type="Proteomes" id="UP000221394"/>
    </source>
</evidence>
<gene>
    <name evidence="4" type="ORF">ATL41_0944</name>
</gene>
<protein>
    <recommendedName>
        <fullName evidence="3">General stress protein 17M-like domain-containing protein</fullName>
    </recommendedName>
</protein>
<feature type="transmembrane region" description="Helical" evidence="2">
    <location>
        <begin position="116"/>
        <end position="140"/>
    </location>
</feature>
<proteinExistence type="predicted"/>
<feature type="compositionally biased region" description="Basic and acidic residues" evidence="1">
    <location>
        <begin position="225"/>
        <end position="235"/>
    </location>
</feature>
<dbReference type="Pfam" id="PF11181">
    <property type="entry name" value="YflT"/>
    <property type="match status" value="1"/>
</dbReference>
<feature type="domain" description="General stress protein 17M-like" evidence="3">
    <location>
        <begin position="40"/>
        <end position="126"/>
    </location>
</feature>
<evidence type="ECO:0000313" key="4">
    <source>
        <dbReference type="EMBL" id="PFG36229.1"/>
    </source>
</evidence>
<keyword evidence="5" id="KW-1185">Reference proteome</keyword>
<reference evidence="4 5" key="1">
    <citation type="submission" date="2017-10" db="EMBL/GenBank/DDBJ databases">
        <title>Sequencing the genomes of 1000 actinobacteria strains.</title>
        <authorList>
            <person name="Klenk H.-P."/>
        </authorList>
    </citation>
    <scope>NUCLEOTIDE SEQUENCE [LARGE SCALE GENOMIC DNA]</scope>
    <source>
        <strain evidence="4 5">DSM 21574</strain>
    </source>
</reference>
<feature type="compositionally biased region" description="Low complexity" evidence="1">
    <location>
        <begin position="238"/>
        <end position="257"/>
    </location>
</feature>
<organism evidence="4 5">
    <name type="scientific">Flavimobilis soli</name>
    <dbReference type="NCBI Taxonomy" id="442709"/>
    <lineage>
        <taxon>Bacteria</taxon>
        <taxon>Bacillati</taxon>
        <taxon>Actinomycetota</taxon>
        <taxon>Actinomycetes</taxon>
        <taxon>Micrococcales</taxon>
        <taxon>Jonesiaceae</taxon>
        <taxon>Flavimobilis</taxon>
    </lineage>
</organism>
<evidence type="ECO:0000256" key="2">
    <source>
        <dbReference type="SAM" id="Phobius"/>
    </source>
</evidence>
<evidence type="ECO:0000256" key="1">
    <source>
        <dbReference type="SAM" id="MobiDB-lite"/>
    </source>
</evidence>
<dbReference type="Proteomes" id="UP000221394">
    <property type="component" value="Unassembled WGS sequence"/>
</dbReference>
<comment type="caution">
    <text evidence="4">The sequence shown here is derived from an EMBL/GenBank/DDBJ whole genome shotgun (WGS) entry which is preliminary data.</text>
</comment>
<sequence length="266" mass="27000">MGAQPVGCGKTAVRQTGGMSQPNLNRGPQAAVTMPKGDAVAAFTDYVDAQRAVDTLSDKAFPVQNLSIIGEGLTMVERVMGRLTTGRVAVGGIASGAWFGLFVGLLLAMFASEDVAATVISGVVIGAGFGLMFALISYAATRGKRDFTSQSQIVATRYVVLCSVEKANEARRLLAEAGIRSTAADTPVVAPAAPAPSVPGPLAPVAPQASPTPSRISSQYVTPDGRPRYGVRTDDVASEAADAPAEGASGAPASEAPRPGEDAPSA</sequence>
<keyword evidence="2" id="KW-0472">Membrane</keyword>
<dbReference type="InterPro" id="IPR025889">
    <property type="entry name" value="GSP17M-like_dom"/>
</dbReference>
<feature type="region of interest" description="Disordered" evidence="1">
    <location>
        <begin position="190"/>
        <end position="266"/>
    </location>
</feature>
<name>A0A2A9EDC9_9MICO</name>
<feature type="compositionally biased region" description="Polar residues" evidence="1">
    <location>
        <begin position="209"/>
        <end position="221"/>
    </location>
</feature>
<keyword evidence="2" id="KW-0812">Transmembrane</keyword>
<feature type="transmembrane region" description="Helical" evidence="2">
    <location>
        <begin position="88"/>
        <end position="110"/>
    </location>
</feature>
<evidence type="ECO:0000259" key="3">
    <source>
        <dbReference type="Pfam" id="PF11181"/>
    </source>
</evidence>
<feature type="region of interest" description="Disordered" evidence="1">
    <location>
        <begin position="1"/>
        <end position="26"/>
    </location>
</feature>
<keyword evidence="2" id="KW-1133">Transmembrane helix</keyword>